<protein>
    <submittedName>
        <fullName evidence="1">Uncharacterized protein</fullName>
    </submittedName>
</protein>
<organism evidence="1 2">
    <name type="scientific">Elysia crispata</name>
    <name type="common">lettuce slug</name>
    <dbReference type="NCBI Taxonomy" id="231223"/>
    <lineage>
        <taxon>Eukaryota</taxon>
        <taxon>Metazoa</taxon>
        <taxon>Spiralia</taxon>
        <taxon>Lophotrochozoa</taxon>
        <taxon>Mollusca</taxon>
        <taxon>Gastropoda</taxon>
        <taxon>Heterobranchia</taxon>
        <taxon>Euthyneura</taxon>
        <taxon>Panpulmonata</taxon>
        <taxon>Sacoglossa</taxon>
        <taxon>Placobranchoidea</taxon>
        <taxon>Plakobranchidae</taxon>
        <taxon>Elysia</taxon>
    </lineage>
</organism>
<name>A0AAE0YQE9_9GAST</name>
<dbReference type="AlphaFoldDB" id="A0AAE0YQE9"/>
<gene>
    <name evidence="1" type="ORF">RRG08_024220</name>
</gene>
<dbReference type="Proteomes" id="UP001283361">
    <property type="component" value="Unassembled WGS sequence"/>
</dbReference>
<comment type="caution">
    <text evidence="1">The sequence shown here is derived from an EMBL/GenBank/DDBJ whole genome shotgun (WGS) entry which is preliminary data.</text>
</comment>
<proteinExistence type="predicted"/>
<keyword evidence="2" id="KW-1185">Reference proteome</keyword>
<accession>A0AAE0YQE9</accession>
<evidence type="ECO:0000313" key="2">
    <source>
        <dbReference type="Proteomes" id="UP001283361"/>
    </source>
</evidence>
<sequence>MDQVYRRLSIIGLPLRQPLRQPLKQPLKQPLRQPLRQPLFLQVQTVLEDQNSYGKEFKHGYDKRKWFILRCESGAAVSEILAECWQDVRVVLLLARF</sequence>
<reference evidence="1" key="1">
    <citation type="journal article" date="2023" name="G3 (Bethesda)">
        <title>A reference genome for the long-term kleptoplast-retaining sea slug Elysia crispata morphotype clarki.</title>
        <authorList>
            <person name="Eastman K.E."/>
            <person name="Pendleton A.L."/>
            <person name="Shaikh M.A."/>
            <person name="Suttiyut T."/>
            <person name="Ogas R."/>
            <person name="Tomko P."/>
            <person name="Gavelis G."/>
            <person name="Widhalm J.R."/>
            <person name="Wisecaver J.H."/>
        </authorList>
    </citation>
    <scope>NUCLEOTIDE SEQUENCE</scope>
    <source>
        <strain evidence="1">ECLA1</strain>
    </source>
</reference>
<dbReference type="EMBL" id="JAWDGP010005686">
    <property type="protein sequence ID" value="KAK3754147.1"/>
    <property type="molecule type" value="Genomic_DNA"/>
</dbReference>
<evidence type="ECO:0000313" key="1">
    <source>
        <dbReference type="EMBL" id="KAK3754147.1"/>
    </source>
</evidence>